<evidence type="ECO:0000256" key="2">
    <source>
        <dbReference type="ARBA" id="ARBA00022475"/>
    </source>
</evidence>
<sequence>MTTSPTANKTKSARIVLAPFGRHTWYMLNSYIRNVLTVTSILLAIGLTIDLWPQFQQIAATGSDAFSATLAIARFALLRTPGIISPLVPFATFIGVLWAEVAHTQSGERMLIWNSGRSPIQCLAPALFLGLLLGATDFTMDAALGPASMGIQMRERLGRDGETLDRNTLSKPAWIALPEGLLKAQIQYGPPPVLHDVALFRRDLEGRILEVYTAPVAQYENGRWHLLNGQFWQAGSNGGPRFGISGRQVMQPFDERVVALNLDPLWLSWYNLVPQYIPLPVLAKLAASDAVPDAHGQYETRLYVVLAGALLPMGMALLAASLAMLFLAYGTSAPQLIGIVFGGYMAHFAIKACLIMGQNGFIPPLFAGFTVPVILFTATGIVLYVCERQRKRITAG</sequence>
<evidence type="ECO:0000313" key="8">
    <source>
        <dbReference type="Proteomes" id="UP000570514"/>
    </source>
</evidence>
<feature type="transmembrane region" description="Helical" evidence="6">
    <location>
        <begin position="31"/>
        <end position="51"/>
    </location>
</feature>
<dbReference type="PANTHER" id="PTHR33529:SF2">
    <property type="entry name" value="LIPOPOLYSACCHARIDE EXPORT SYSTEM PERMEASE PROTEIN LPTG"/>
    <property type="match status" value="1"/>
</dbReference>
<dbReference type="Proteomes" id="UP000570514">
    <property type="component" value="Unassembled WGS sequence"/>
</dbReference>
<proteinExistence type="predicted"/>
<reference evidence="7 8" key="1">
    <citation type="submission" date="2020-03" db="EMBL/GenBank/DDBJ databases">
        <title>Genomic Encyclopedia of Type Strains, Phase IV (KMG-IV): sequencing the most valuable type-strain genomes for metagenomic binning, comparative biology and taxonomic classification.</title>
        <authorList>
            <person name="Goeker M."/>
        </authorList>
    </citation>
    <scope>NUCLEOTIDE SEQUENCE [LARGE SCALE GENOMIC DNA]</scope>
    <source>
        <strain evidence="7 8">DSM 19867</strain>
    </source>
</reference>
<protein>
    <submittedName>
        <fullName evidence="7">Lipopolysaccharide export system permease protein</fullName>
    </submittedName>
</protein>
<keyword evidence="4 6" id="KW-1133">Transmembrane helix</keyword>
<feature type="transmembrane region" description="Helical" evidence="6">
    <location>
        <begin position="336"/>
        <end position="358"/>
    </location>
</feature>
<keyword evidence="8" id="KW-1185">Reference proteome</keyword>
<feature type="transmembrane region" description="Helical" evidence="6">
    <location>
        <begin position="122"/>
        <end position="140"/>
    </location>
</feature>
<dbReference type="GO" id="GO:0043190">
    <property type="term" value="C:ATP-binding cassette (ABC) transporter complex"/>
    <property type="evidence" value="ECO:0007669"/>
    <property type="project" value="TreeGrafter"/>
</dbReference>
<dbReference type="PANTHER" id="PTHR33529">
    <property type="entry name" value="SLR0882 PROTEIN-RELATED"/>
    <property type="match status" value="1"/>
</dbReference>
<keyword evidence="2" id="KW-1003">Cell membrane</keyword>
<dbReference type="RefSeq" id="WP_167080949.1">
    <property type="nucleotide sequence ID" value="NZ_BAAADC010000001.1"/>
</dbReference>
<evidence type="ECO:0000256" key="6">
    <source>
        <dbReference type="SAM" id="Phobius"/>
    </source>
</evidence>
<evidence type="ECO:0000256" key="1">
    <source>
        <dbReference type="ARBA" id="ARBA00004651"/>
    </source>
</evidence>
<dbReference type="EMBL" id="JAASRM010000001">
    <property type="protein sequence ID" value="NIK87385.1"/>
    <property type="molecule type" value="Genomic_DNA"/>
</dbReference>
<evidence type="ECO:0000256" key="5">
    <source>
        <dbReference type="ARBA" id="ARBA00023136"/>
    </source>
</evidence>
<evidence type="ECO:0000256" key="4">
    <source>
        <dbReference type="ARBA" id="ARBA00022989"/>
    </source>
</evidence>
<feature type="transmembrane region" description="Helical" evidence="6">
    <location>
        <begin position="364"/>
        <end position="386"/>
    </location>
</feature>
<keyword evidence="3 6" id="KW-0812">Transmembrane</keyword>
<feature type="transmembrane region" description="Helical" evidence="6">
    <location>
        <begin position="302"/>
        <end position="329"/>
    </location>
</feature>
<dbReference type="InterPro" id="IPR005495">
    <property type="entry name" value="LptG/LptF_permease"/>
</dbReference>
<feature type="transmembrane region" description="Helical" evidence="6">
    <location>
        <begin position="83"/>
        <end position="101"/>
    </location>
</feature>
<comment type="caution">
    <text evidence="7">The sequence shown here is derived from an EMBL/GenBank/DDBJ whole genome shotgun (WGS) entry which is preliminary data.</text>
</comment>
<accession>A0A846MVY6</accession>
<keyword evidence="5 6" id="KW-0472">Membrane</keyword>
<gene>
    <name evidence="7" type="ORF">FHS83_000703</name>
</gene>
<dbReference type="GO" id="GO:0015920">
    <property type="term" value="P:lipopolysaccharide transport"/>
    <property type="evidence" value="ECO:0007669"/>
    <property type="project" value="TreeGrafter"/>
</dbReference>
<dbReference type="AlphaFoldDB" id="A0A846MVY6"/>
<name>A0A846MVY6_9PROT</name>
<comment type="subcellular location">
    <subcellularLocation>
        <location evidence="1">Cell membrane</location>
        <topology evidence="1">Multi-pass membrane protein</topology>
    </subcellularLocation>
</comment>
<evidence type="ECO:0000256" key="3">
    <source>
        <dbReference type="ARBA" id="ARBA00022692"/>
    </source>
</evidence>
<organism evidence="7 8">
    <name type="scientific">Rhizomicrobium palustre</name>
    <dbReference type="NCBI Taxonomy" id="189966"/>
    <lineage>
        <taxon>Bacteria</taxon>
        <taxon>Pseudomonadati</taxon>
        <taxon>Pseudomonadota</taxon>
        <taxon>Alphaproteobacteria</taxon>
        <taxon>Micropepsales</taxon>
        <taxon>Micropepsaceae</taxon>
        <taxon>Rhizomicrobium</taxon>
    </lineage>
</organism>
<evidence type="ECO:0000313" key="7">
    <source>
        <dbReference type="EMBL" id="NIK87385.1"/>
    </source>
</evidence>
<dbReference type="Pfam" id="PF03739">
    <property type="entry name" value="LptF_LptG"/>
    <property type="match status" value="1"/>
</dbReference>